<dbReference type="GO" id="GO:0032264">
    <property type="term" value="P:IMP salvage"/>
    <property type="evidence" value="ECO:0007669"/>
    <property type="project" value="TreeGrafter"/>
</dbReference>
<dbReference type="GO" id="GO:0032263">
    <property type="term" value="P:GMP salvage"/>
    <property type="evidence" value="ECO:0007669"/>
    <property type="project" value="TreeGrafter"/>
</dbReference>
<name>A0A0F9MWU7_9ZZZZ</name>
<feature type="domain" description="Phosphoribosyltransferase" evidence="1">
    <location>
        <begin position="17"/>
        <end position="163"/>
    </location>
</feature>
<dbReference type="InterPro" id="IPR050408">
    <property type="entry name" value="HGPRT"/>
</dbReference>
<protein>
    <recommendedName>
        <fullName evidence="1">Phosphoribosyltransferase domain-containing protein</fullName>
    </recommendedName>
</protein>
<evidence type="ECO:0000259" key="1">
    <source>
        <dbReference type="Pfam" id="PF00156"/>
    </source>
</evidence>
<comment type="caution">
    <text evidence="2">The sequence shown here is derived from an EMBL/GenBank/DDBJ whole genome shotgun (WGS) entry which is preliminary data.</text>
</comment>
<dbReference type="GO" id="GO:0004422">
    <property type="term" value="F:hypoxanthine phosphoribosyltransferase activity"/>
    <property type="evidence" value="ECO:0007669"/>
    <property type="project" value="TreeGrafter"/>
</dbReference>
<dbReference type="GO" id="GO:0000287">
    <property type="term" value="F:magnesium ion binding"/>
    <property type="evidence" value="ECO:0007669"/>
    <property type="project" value="TreeGrafter"/>
</dbReference>
<dbReference type="Pfam" id="PF00156">
    <property type="entry name" value="Pribosyltran"/>
    <property type="match status" value="1"/>
</dbReference>
<proteinExistence type="predicted"/>
<dbReference type="InterPro" id="IPR000836">
    <property type="entry name" value="PRTase_dom"/>
</dbReference>
<dbReference type="PANTHER" id="PTHR43340:SF1">
    <property type="entry name" value="HYPOXANTHINE PHOSPHORIBOSYLTRANSFERASE"/>
    <property type="match status" value="1"/>
</dbReference>
<dbReference type="CDD" id="cd06223">
    <property type="entry name" value="PRTases_typeI"/>
    <property type="match status" value="1"/>
</dbReference>
<dbReference type="PANTHER" id="PTHR43340">
    <property type="entry name" value="HYPOXANTHINE-GUANINE PHOSPHORIBOSYLTRANSFERASE"/>
    <property type="match status" value="1"/>
</dbReference>
<evidence type="ECO:0000313" key="2">
    <source>
        <dbReference type="EMBL" id="KKN11755.1"/>
    </source>
</evidence>
<organism evidence="2">
    <name type="scientific">marine sediment metagenome</name>
    <dbReference type="NCBI Taxonomy" id="412755"/>
    <lineage>
        <taxon>unclassified sequences</taxon>
        <taxon>metagenomes</taxon>
        <taxon>ecological metagenomes</taxon>
    </lineage>
</organism>
<dbReference type="EMBL" id="LAZR01004103">
    <property type="protein sequence ID" value="KKN11755.1"/>
    <property type="molecule type" value="Genomic_DNA"/>
</dbReference>
<dbReference type="SUPFAM" id="SSF53271">
    <property type="entry name" value="PRTase-like"/>
    <property type="match status" value="1"/>
</dbReference>
<dbReference type="GO" id="GO:0005829">
    <property type="term" value="C:cytosol"/>
    <property type="evidence" value="ECO:0007669"/>
    <property type="project" value="TreeGrafter"/>
</dbReference>
<accession>A0A0F9MWU7</accession>
<dbReference type="Gene3D" id="3.40.50.2020">
    <property type="match status" value="1"/>
</dbReference>
<sequence length="180" mass="20309">MNQIQHVLDSADCLYSMTEINAAIEQMASTLTLQYADVNPLLLCVMNGSVITAGHLLPKLPFLLELDYIHASRYGDKTVGGELTWHHKPLTVMQDRDVLLIEDIYDEGITLQTLREYCERAGAKTVKCVTLIEKLHDNKVGTPPEFVGLTVPNRYVFGFGMDYRGYWRNAPGIYAVKEDE</sequence>
<dbReference type="NCBIfam" id="NF006605">
    <property type="entry name" value="PRK09162.1"/>
    <property type="match status" value="1"/>
</dbReference>
<dbReference type="InterPro" id="IPR029057">
    <property type="entry name" value="PRTase-like"/>
</dbReference>
<gene>
    <name evidence="2" type="ORF">LCGC14_1023350</name>
</gene>
<reference evidence="2" key="1">
    <citation type="journal article" date="2015" name="Nature">
        <title>Complex archaea that bridge the gap between prokaryotes and eukaryotes.</title>
        <authorList>
            <person name="Spang A."/>
            <person name="Saw J.H."/>
            <person name="Jorgensen S.L."/>
            <person name="Zaremba-Niedzwiedzka K."/>
            <person name="Martijn J."/>
            <person name="Lind A.E."/>
            <person name="van Eijk R."/>
            <person name="Schleper C."/>
            <person name="Guy L."/>
            <person name="Ettema T.J."/>
        </authorList>
    </citation>
    <scope>NUCLEOTIDE SEQUENCE</scope>
</reference>
<dbReference type="AlphaFoldDB" id="A0A0F9MWU7"/>
<dbReference type="GO" id="GO:0006178">
    <property type="term" value="P:guanine salvage"/>
    <property type="evidence" value="ECO:0007669"/>
    <property type="project" value="TreeGrafter"/>
</dbReference>
<dbReference type="GO" id="GO:0046100">
    <property type="term" value="P:hypoxanthine metabolic process"/>
    <property type="evidence" value="ECO:0007669"/>
    <property type="project" value="TreeGrafter"/>
</dbReference>